<organism evidence="1 2">
    <name type="scientific">Microthyrium microscopicum</name>
    <dbReference type="NCBI Taxonomy" id="703497"/>
    <lineage>
        <taxon>Eukaryota</taxon>
        <taxon>Fungi</taxon>
        <taxon>Dikarya</taxon>
        <taxon>Ascomycota</taxon>
        <taxon>Pezizomycotina</taxon>
        <taxon>Dothideomycetes</taxon>
        <taxon>Dothideomycetes incertae sedis</taxon>
        <taxon>Microthyriales</taxon>
        <taxon>Microthyriaceae</taxon>
        <taxon>Microthyrium</taxon>
    </lineage>
</organism>
<dbReference type="EMBL" id="MU004242">
    <property type="protein sequence ID" value="KAF2664564.1"/>
    <property type="molecule type" value="Genomic_DNA"/>
</dbReference>
<dbReference type="Proteomes" id="UP000799302">
    <property type="component" value="Unassembled WGS sequence"/>
</dbReference>
<protein>
    <submittedName>
        <fullName evidence="1">Uncharacterized protein</fullName>
    </submittedName>
</protein>
<gene>
    <name evidence="1" type="ORF">BT63DRAFT_92255</name>
</gene>
<reference evidence="1" key="1">
    <citation type="journal article" date="2020" name="Stud. Mycol.">
        <title>101 Dothideomycetes genomes: a test case for predicting lifestyles and emergence of pathogens.</title>
        <authorList>
            <person name="Haridas S."/>
            <person name="Albert R."/>
            <person name="Binder M."/>
            <person name="Bloem J."/>
            <person name="Labutti K."/>
            <person name="Salamov A."/>
            <person name="Andreopoulos B."/>
            <person name="Baker S."/>
            <person name="Barry K."/>
            <person name="Bills G."/>
            <person name="Bluhm B."/>
            <person name="Cannon C."/>
            <person name="Castanera R."/>
            <person name="Culley D."/>
            <person name="Daum C."/>
            <person name="Ezra D."/>
            <person name="Gonzalez J."/>
            <person name="Henrissat B."/>
            <person name="Kuo A."/>
            <person name="Liang C."/>
            <person name="Lipzen A."/>
            <person name="Lutzoni F."/>
            <person name="Magnuson J."/>
            <person name="Mondo S."/>
            <person name="Nolan M."/>
            <person name="Ohm R."/>
            <person name="Pangilinan J."/>
            <person name="Park H.-J."/>
            <person name="Ramirez L."/>
            <person name="Alfaro M."/>
            <person name="Sun H."/>
            <person name="Tritt A."/>
            <person name="Yoshinaga Y."/>
            <person name="Zwiers L.-H."/>
            <person name="Turgeon B."/>
            <person name="Goodwin S."/>
            <person name="Spatafora J."/>
            <person name="Crous P."/>
            <person name="Grigoriev I."/>
        </authorList>
    </citation>
    <scope>NUCLEOTIDE SEQUENCE</scope>
    <source>
        <strain evidence="1">CBS 115976</strain>
    </source>
</reference>
<sequence length="214" mass="24624">MRTRLSDFLLCRAIGLQTDRQMNNATSQTLLQTMVQQQDHQTSNQPTCYLKALPYETRHQIFRNLLKLPPNCYIKSIGFYIESLGIKVHGTPDPSYTIVLPTRLSERSEGIYQKNYGSGLNNSFVGKCKLNLGIIHTCRDFYFEGVEILHGMNIYEIKQLYKEHPGSKYLPTMLQLPSYTAITSLHCESISFIRSKTFGYWCTINSRLSGRYMA</sequence>
<accession>A0A6A6U0V7</accession>
<proteinExistence type="predicted"/>
<keyword evidence="2" id="KW-1185">Reference proteome</keyword>
<dbReference type="AlphaFoldDB" id="A0A6A6U0V7"/>
<evidence type="ECO:0000313" key="1">
    <source>
        <dbReference type="EMBL" id="KAF2664564.1"/>
    </source>
</evidence>
<name>A0A6A6U0V7_9PEZI</name>
<evidence type="ECO:0000313" key="2">
    <source>
        <dbReference type="Proteomes" id="UP000799302"/>
    </source>
</evidence>